<dbReference type="InParanoid" id="C1E2L5"/>
<feature type="compositionally biased region" description="Low complexity" evidence="1">
    <location>
        <begin position="13"/>
        <end position="23"/>
    </location>
</feature>
<dbReference type="PANTHER" id="PTHR46573:SF1">
    <property type="entry name" value="WD REPEAT, SAM AND U-BOX DOMAIN-CONTAINING PROTEIN 1"/>
    <property type="match status" value="1"/>
</dbReference>
<dbReference type="Proteomes" id="UP000002009">
    <property type="component" value="Chromosome 3"/>
</dbReference>
<sequence length="269" mass="28855">MARDPDRARSSRHSSSSSVSRSHWPGPVQLPEWIDEERAPSHFKCPITLCVMREPAVTPAGITYERSALMQWLDHQHVEPSTKRRLKRSHVVPNLTLRAMIEDWLQHERDVRAGKASSGAGFVGTNRGPGSARGGLPPGAAAVSHADRDALRAVRQRMYAALKERAALGVCYEEQRWEAYAARGRGDEGADDDGTQLDGTPGSNVASATGDGSEEARAEVAGSNPGGGERLDGESSSLSSPPTPAVSREEEIQPPGSLDATLDDDAMND</sequence>
<dbReference type="UniPathway" id="UPA00143"/>
<feature type="region of interest" description="Disordered" evidence="1">
    <location>
        <begin position="1"/>
        <end position="27"/>
    </location>
</feature>
<dbReference type="PROSITE" id="PS51698">
    <property type="entry name" value="U_BOX"/>
    <property type="match status" value="1"/>
</dbReference>
<protein>
    <recommendedName>
        <fullName evidence="2">U-box domain-containing protein</fullName>
    </recommendedName>
</protein>
<dbReference type="AlphaFoldDB" id="C1E2L5"/>
<name>C1E2L5_MICCC</name>
<dbReference type="KEGG" id="mis:MICPUN_107978"/>
<dbReference type="SMART" id="SM00504">
    <property type="entry name" value="Ubox"/>
    <property type="match status" value="1"/>
</dbReference>
<feature type="region of interest" description="Disordered" evidence="1">
    <location>
        <begin position="184"/>
        <end position="269"/>
    </location>
</feature>
<dbReference type="SUPFAM" id="SSF57850">
    <property type="entry name" value="RING/U-box"/>
    <property type="match status" value="1"/>
</dbReference>
<evidence type="ECO:0000313" key="4">
    <source>
        <dbReference type="Proteomes" id="UP000002009"/>
    </source>
</evidence>
<keyword evidence="4" id="KW-1185">Reference proteome</keyword>
<dbReference type="EMBL" id="CP001324">
    <property type="protein sequence ID" value="ACO61934.1"/>
    <property type="molecule type" value="Genomic_DNA"/>
</dbReference>
<dbReference type="Pfam" id="PF04564">
    <property type="entry name" value="U-box"/>
    <property type="match status" value="1"/>
</dbReference>
<dbReference type="CDD" id="cd16655">
    <property type="entry name" value="RING-Ubox_WDSUB1-like"/>
    <property type="match status" value="1"/>
</dbReference>
<dbReference type="InterPro" id="IPR013083">
    <property type="entry name" value="Znf_RING/FYVE/PHD"/>
</dbReference>
<evidence type="ECO:0000313" key="3">
    <source>
        <dbReference type="EMBL" id="ACO61934.1"/>
    </source>
</evidence>
<dbReference type="InterPro" id="IPR003613">
    <property type="entry name" value="Ubox_domain"/>
</dbReference>
<proteinExistence type="predicted"/>
<evidence type="ECO:0000259" key="2">
    <source>
        <dbReference type="PROSITE" id="PS51698"/>
    </source>
</evidence>
<dbReference type="InterPro" id="IPR052085">
    <property type="entry name" value="WD-SAM-U-box"/>
</dbReference>
<dbReference type="GO" id="GO:0016567">
    <property type="term" value="P:protein ubiquitination"/>
    <property type="evidence" value="ECO:0007669"/>
    <property type="project" value="UniProtKB-UniPathway"/>
</dbReference>
<dbReference type="PANTHER" id="PTHR46573">
    <property type="entry name" value="WD REPEAT, SAM AND U-BOX DOMAIN-CONTAINING PROTEIN 1"/>
    <property type="match status" value="1"/>
</dbReference>
<accession>C1E2L5</accession>
<reference evidence="3 4" key="1">
    <citation type="journal article" date="2009" name="Science">
        <title>Green evolution and dynamic adaptations revealed by genomes of the marine picoeukaryotes Micromonas.</title>
        <authorList>
            <person name="Worden A.Z."/>
            <person name="Lee J.H."/>
            <person name="Mock T."/>
            <person name="Rouze P."/>
            <person name="Simmons M.P."/>
            <person name="Aerts A.L."/>
            <person name="Allen A.E."/>
            <person name="Cuvelier M.L."/>
            <person name="Derelle E."/>
            <person name="Everett M.V."/>
            <person name="Foulon E."/>
            <person name="Grimwood J."/>
            <person name="Gundlach H."/>
            <person name="Henrissat B."/>
            <person name="Napoli C."/>
            <person name="McDonald S.M."/>
            <person name="Parker M.S."/>
            <person name="Rombauts S."/>
            <person name="Salamov A."/>
            <person name="Von Dassow P."/>
            <person name="Badger J.H."/>
            <person name="Coutinho P.M."/>
            <person name="Demir E."/>
            <person name="Dubchak I."/>
            <person name="Gentemann C."/>
            <person name="Eikrem W."/>
            <person name="Gready J.E."/>
            <person name="John U."/>
            <person name="Lanier W."/>
            <person name="Lindquist E.A."/>
            <person name="Lucas S."/>
            <person name="Mayer K.F."/>
            <person name="Moreau H."/>
            <person name="Not F."/>
            <person name="Otillar R."/>
            <person name="Panaud O."/>
            <person name="Pangilinan J."/>
            <person name="Paulsen I."/>
            <person name="Piegu B."/>
            <person name="Poliakov A."/>
            <person name="Robbens S."/>
            <person name="Schmutz J."/>
            <person name="Toulza E."/>
            <person name="Wyss T."/>
            <person name="Zelensky A."/>
            <person name="Zhou K."/>
            <person name="Armbrust E.V."/>
            <person name="Bhattacharya D."/>
            <person name="Goodenough U.W."/>
            <person name="Van de Peer Y."/>
            <person name="Grigoriev I.V."/>
        </authorList>
    </citation>
    <scope>NUCLEOTIDE SEQUENCE [LARGE SCALE GENOMIC DNA]</scope>
    <source>
        <strain evidence="4">RCC299 / NOUM17</strain>
    </source>
</reference>
<dbReference type="GeneID" id="8242298"/>
<feature type="compositionally biased region" description="Polar residues" evidence="1">
    <location>
        <begin position="197"/>
        <end position="207"/>
    </location>
</feature>
<dbReference type="Gene3D" id="3.30.40.10">
    <property type="entry name" value="Zinc/RING finger domain, C3HC4 (zinc finger)"/>
    <property type="match status" value="1"/>
</dbReference>
<gene>
    <name evidence="3" type="ORF">MICPUN_107978</name>
</gene>
<dbReference type="RefSeq" id="XP_002500676.1">
    <property type="nucleotide sequence ID" value="XM_002500630.1"/>
</dbReference>
<dbReference type="OrthoDB" id="10064100at2759"/>
<dbReference type="GO" id="GO:0004842">
    <property type="term" value="F:ubiquitin-protein transferase activity"/>
    <property type="evidence" value="ECO:0007669"/>
    <property type="project" value="InterPro"/>
</dbReference>
<feature type="domain" description="U-box" evidence="2">
    <location>
        <begin position="38"/>
        <end position="111"/>
    </location>
</feature>
<dbReference type="STRING" id="296587.C1E2L5"/>
<feature type="region of interest" description="Disordered" evidence="1">
    <location>
        <begin position="116"/>
        <end position="143"/>
    </location>
</feature>
<evidence type="ECO:0000256" key="1">
    <source>
        <dbReference type="SAM" id="MobiDB-lite"/>
    </source>
</evidence>
<organism evidence="3 4">
    <name type="scientific">Micromonas commoda (strain RCC299 / NOUM17 / CCMP2709)</name>
    <name type="common">Picoplanktonic green alga</name>
    <dbReference type="NCBI Taxonomy" id="296587"/>
    <lineage>
        <taxon>Eukaryota</taxon>
        <taxon>Viridiplantae</taxon>
        <taxon>Chlorophyta</taxon>
        <taxon>Mamiellophyceae</taxon>
        <taxon>Mamiellales</taxon>
        <taxon>Mamiellaceae</taxon>
        <taxon>Micromonas</taxon>
    </lineage>
</organism>